<name>A0ABV0TM57_9TELE</name>
<sequence length="238" mass="26225">EATSNSSPECCAYVVPVPECGSAFRSLVLLWILVFLFPDSVCFPQPKKKDFSISTGPKQLVGKPPPSANLSTLQRNISSPPLTPHGKTSSLPRKPLNSVSSWPEAPAARALLKYSYGELPSVAPRWLRGLGYLLFFNSAEPGLQFRHPRLQSYKNATFITCTIITKGGRGVTEHLTQRAGERRSLRERNSGTGSHGGAKDNAKLATPYHYLKNRNPSKPERVSAKMLLLENFNHNIID</sequence>
<evidence type="ECO:0000313" key="3">
    <source>
        <dbReference type="Proteomes" id="UP001482620"/>
    </source>
</evidence>
<feature type="non-terminal residue" evidence="2">
    <location>
        <position position="1"/>
    </location>
</feature>
<protein>
    <submittedName>
        <fullName evidence="2">Uncharacterized protein</fullName>
    </submittedName>
</protein>
<comment type="caution">
    <text evidence="2">The sequence shown here is derived from an EMBL/GenBank/DDBJ whole genome shotgun (WGS) entry which is preliminary data.</text>
</comment>
<proteinExistence type="predicted"/>
<accession>A0ABV0TM57</accession>
<dbReference type="Proteomes" id="UP001482620">
    <property type="component" value="Unassembled WGS sequence"/>
</dbReference>
<keyword evidence="3" id="KW-1185">Reference proteome</keyword>
<evidence type="ECO:0000256" key="1">
    <source>
        <dbReference type="SAM" id="MobiDB-lite"/>
    </source>
</evidence>
<evidence type="ECO:0000313" key="2">
    <source>
        <dbReference type="EMBL" id="MEQ2234004.1"/>
    </source>
</evidence>
<feature type="region of interest" description="Disordered" evidence="1">
    <location>
        <begin position="179"/>
        <end position="205"/>
    </location>
</feature>
<gene>
    <name evidence="2" type="ORF">ILYODFUR_027522</name>
</gene>
<dbReference type="EMBL" id="JAHRIQ010038390">
    <property type="protein sequence ID" value="MEQ2234004.1"/>
    <property type="molecule type" value="Genomic_DNA"/>
</dbReference>
<feature type="region of interest" description="Disordered" evidence="1">
    <location>
        <begin position="75"/>
        <end position="101"/>
    </location>
</feature>
<organism evidence="2 3">
    <name type="scientific">Ilyodon furcidens</name>
    <name type="common">goldbreast splitfin</name>
    <dbReference type="NCBI Taxonomy" id="33524"/>
    <lineage>
        <taxon>Eukaryota</taxon>
        <taxon>Metazoa</taxon>
        <taxon>Chordata</taxon>
        <taxon>Craniata</taxon>
        <taxon>Vertebrata</taxon>
        <taxon>Euteleostomi</taxon>
        <taxon>Actinopterygii</taxon>
        <taxon>Neopterygii</taxon>
        <taxon>Teleostei</taxon>
        <taxon>Neoteleostei</taxon>
        <taxon>Acanthomorphata</taxon>
        <taxon>Ovalentaria</taxon>
        <taxon>Atherinomorphae</taxon>
        <taxon>Cyprinodontiformes</taxon>
        <taxon>Goodeidae</taxon>
        <taxon>Ilyodon</taxon>
    </lineage>
</organism>
<reference evidence="2 3" key="1">
    <citation type="submission" date="2021-06" db="EMBL/GenBank/DDBJ databases">
        <authorList>
            <person name="Palmer J.M."/>
        </authorList>
    </citation>
    <scope>NUCLEOTIDE SEQUENCE [LARGE SCALE GENOMIC DNA]</scope>
    <source>
        <strain evidence="3">if_2019</strain>
        <tissue evidence="2">Muscle</tissue>
    </source>
</reference>
<feature type="compositionally biased region" description="Basic and acidic residues" evidence="1">
    <location>
        <begin position="179"/>
        <end position="189"/>
    </location>
</feature>